<evidence type="ECO:0000256" key="2">
    <source>
        <dbReference type="ARBA" id="ARBA00022525"/>
    </source>
</evidence>
<reference evidence="5 6" key="1">
    <citation type="submission" date="2018-06" db="EMBL/GenBank/DDBJ databases">
        <authorList>
            <consortium name="Pathogen Informatics"/>
            <person name="Doyle S."/>
        </authorList>
    </citation>
    <scope>NUCLEOTIDE SEQUENCE [LARGE SCALE GENOMIC DNA]</scope>
    <source>
        <strain evidence="5 6">NCTC1659</strain>
    </source>
</reference>
<dbReference type="EC" id="3.4.21.-" evidence="5"/>
<feature type="domain" description="Autotransporter" evidence="4">
    <location>
        <begin position="92"/>
        <end position="346"/>
    </location>
</feature>
<gene>
    <name evidence="5" type="primary">hap1_2</name>
    <name evidence="5" type="ORF">NCTC1659_00709</name>
</gene>
<dbReference type="SMART" id="SM00869">
    <property type="entry name" value="Autotransporter"/>
    <property type="match status" value="1"/>
</dbReference>
<evidence type="ECO:0000313" key="6">
    <source>
        <dbReference type="Proteomes" id="UP000254329"/>
    </source>
</evidence>
<dbReference type="PANTHER" id="PTHR12338">
    <property type="entry name" value="AUTOTRANSPORTER"/>
    <property type="match status" value="1"/>
</dbReference>
<dbReference type="PROSITE" id="PS51208">
    <property type="entry name" value="AUTOTRANSPORTER"/>
    <property type="match status" value="1"/>
</dbReference>
<protein>
    <submittedName>
        <fullName evidence="5">Adhesion and penetration protein</fullName>
        <ecNumber evidence="5">3.4.21.-</ecNumber>
        <ecNumber evidence="5">3.4.21.72</ecNumber>
    </submittedName>
</protein>
<evidence type="ECO:0000259" key="4">
    <source>
        <dbReference type="PROSITE" id="PS51208"/>
    </source>
</evidence>
<name>A0A377HT01_9PAST</name>
<dbReference type="InterPro" id="IPR005546">
    <property type="entry name" value="Autotransporte_beta"/>
</dbReference>
<dbReference type="EMBL" id="UGHF01000001">
    <property type="protein sequence ID" value="STO59460.1"/>
    <property type="molecule type" value="Genomic_DNA"/>
</dbReference>
<dbReference type="GO" id="GO:0005576">
    <property type="term" value="C:extracellular region"/>
    <property type="evidence" value="ECO:0007669"/>
    <property type="project" value="UniProtKB-SubCell"/>
</dbReference>
<accession>A0A377HT01</accession>
<dbReference type="PANTHER" id="PTHR12338:SF10">
    <property type="entry name" value="ADHESION AND PENETRATION PROTEIN AUTOTRANSPORTER"/>
    <property type="match status" value="1"/>
</dbReference>
<sequence length="346" mass="40112">MSLHNKDHVDLGTYRYHLMKDDQEFYLYSPVQAEYDAEMARLAEIEKKLLAANNTQADLISASANAAVSEFSSQINALLHINSYLDRKLTEKQNKEWYFWSRVENQKMHNRSDLYRSYQQNINLQQMGIEKQLSNNVAFGTLYSLTQTKDLYADNIVGKRKIHQLSMYLKKYWTDNFFSSIDIGYAKSNNQIDANGEQNKFSRNIWSFGANLGYGFNVANVKIQPHLALRYYQLSSVDYAINELNAKANENVLAYHAGISISKVFQYNELSIRPEFTSYYVDANHKSANIESNDIQLSSEFNRQLRNDLNVNLQYKNMNLNLGFGLGYGSNVDKQRLLNLQFGYTW</sequence>
<dbReference type="Gene3D" id="2.40.128.130">
    <property type="entry name" value="Autotransporter beta-domain"/>
    <property type="match status" value="1"/>
</dbReference>
<dbReference type="Pfam" id="PF03797">
    <property type="entry name" value="Autotransporter"/>
    <property type="match status" value="1"/>
</dbReference>
<keyword evidence="6" id="KW-1185">Reference proteome</keyword>
<comment type="subcellular location">
    <subcellularLocation>
        <location evidence="1">Secreted</location>
    </subcellularLocation>
</comment>
<dbReference type="Proteomes" id="UP000254329">
    <property type="component" value="Unassembled WGS sequence"/>
</dbReference>
<keyword evidence="2" id="KW-0964">Secreted</keyword>
<keyword evidence="3" id="KW-0732">Signal</keyword>
<evidence type="ECO:0000313" key="5">
    <source>
        <dbReference type="EMBL" id="STO59460.1"/>
    </source>
</evidence>
<dbReference type="SUPFAM" id="SSF103515">
    <property type="entry name" value="Autotransporter"/>
    <property type="match status" value="1"/>
</dbReference>
<proteinExistence type="predicted"/>
<dbReference type="InterPro" id="IPR050909">
    <property type="entry name" value="Bact_Autotransporter_VF"/>
</dbReference>
<dbReference type="RefSeq" id="WP_078218495.1">
    <property type="nucleotide sequence ID" value="NZ_MUXZ01000017.1"/>
</dbReference>
<organism evidence="5 6">
    <name type="scientific">Canicola haemoglobinophilus</name>
    <dbReference type="NCBI Taxonomy" id="733"/>
    <lineage>
        <taxon>Bacteria</taxon>
        <taxon>Pseudomonadati</taxon>
        <taxon>Pseudomonadota</taxon>
        <taxon>Gammaproteobacteria</taxon>
        <taxon>Pasteurellales</taxon>
        <taxon>Pasteurellaceae</taxon>
        <taxon>Canicola</taxon>
    </lineage>
</organism>
<dbReference type="InterPro" id="IPR036709">
    <property type="entry name" value="Autotransporte_beta_dom_sf"/>
</dbReference>
<dbReference type="AlphaFoldDB" id="A0A377HT01"/>
<dbReference type="EC" id="3.4.21.72" evidence="5"/>
<evidence type="ECO:0000256" key="3">
    <source>
        <dbReference type="ARBA" id="ARBA00022729"/>
    </source>
</evidence>
<evidence type="ECO:0000256" key="1">
    <source>
        <dbReference type="ARBA" id="ARBA00004613"/>
    </source>
</evidence>
<keyword evidence="5" id="KW-0378">Hydrolase</keyword>
<dbReference type="GO" id="GO:0016787">
    <property type="term" value="F:hydrolase activity"/>
    <property type="evidence" value="ECO:0007669"/>
    <property type="project" value="UniProtKB-KW"/>
</dbReference>